<accession>A0ABT6KGC9</accession>
<dbReference type="Gene3D" id="2.40.160.50">
    <property type="entry name" value="membrane protein fhac: a member of the omp85/tpsb transporter family"/>
    <property type="match status" value="1"/>
</dbReference>
<dbReference type="PANTHER" id="PTHR34597">
    <property type="entry name" value="SLR1661 PROTEIN"/>
    <property type="match status" value="1"/>
</dbReference>
<evidence type="ECO:0000256" key="1">
    <source>
        <dbReference type="ARBA" id="ARBA00004442"/>
    </source>
</evidence>
<comment type="caution">
    <text evidence="10">The sequence shown here is derived from an EMBL/GenBank/DDBJ whole genome shotgun (WGS) entry which is preliminary data.</text>
</comment>
<dbReference type="InterPro" id="IPR034746">
    <property type="entry name" value="POTRA"/>
</dbReference>
<evidence type="ECO:0000256" key="6">
    <source>
        <dbReference type="ARBA" id="ARBA00022927"/>
    </source>
</evidence>
<keyword evidence="6" id="KW-0653">Protein transport</keyword>
<keyword evidence="7" id="KW-0472">Membrane</keyword>
<dbReference type="Gene3D" id="3.10.20.310">
    <property type="entry name" value="membrane protein fhac"/>
    <property type="match status" value="1"/>
</dbReference>
<dbReference type="Proteomes" id="UP001159386">
    <property type="component" value="Unassembled WGS sequence"/>
</dbReference>
<dbReference type="PANTHER" id="PTHR34597:SF1">
    <property type="entry name" value="HEME_HEMOPEXIN TRANSPORTER PROTEIN HUXB"/>
    <property type="match status" value="1"/>
</dbReference>
<dbReference type="Pfam" id="PF08479">
    <property type="entry name" value="POTRA_2"/>
    <property type="match status" value="1"/>
</dbReference>
<evidence type="ECO:0000256" key="7">
    <source>
        <dbReference type="ARBA" id="ARBA00023136"/>
    </source>
</evidence>
<keyword evidence="11" id="KW-1185">Reference proteome</keyword>
<keyword evidence="8" id="KW-0998">Cell outer membrane</keyword>
<reference evidence="10 11" key="1">
    <citation type="journal article" date="2023" name="J. Phycol.">
        <title>Chrysosporum ovalisporum is synonymous with the true-branching cyanobacterium Umezakia natans (Nostocales/Aphanizomenonaceae).</title>
        <authorList>
            <person name="McGregor G.B."/>
            <person name="Sendall B.C."/>
            <person name="Niiyama Y."/>
            <person name="Tuji A."/>
            <person name="Willis A."/>
        </authorList>
    </citation>
    <scope>NUCLEOTIDE SEQUENCE [LARGE SCALE GENOMIC DNA]</scope>
    <source>
        <strain evidence="10 11">CS-531</strain>
    </source>
</reference>
<evidence type="ECO:0000256" key="3">
    <source>
        <dbReference type="ARBA" id="ARBA00022448"/>
    </source>
</evidence>
<dbReference type="InterPro" id="IPR013686">
    <property type="entry name" value="Polypept-transport_assoc_ShlB"/>
</dbReference>
<evidence type="ECO:0000256" key="5">
    <source>
        <dbReference type="ARBA" id="ARBA00022692"/>
    </source>
</evidence>
<dbReference type="Pfam" id="PF03865">
    <property type="entry name" value="ShlB"/>
    <property type="match status" value="1"/>
</dbReference>
<evidence type="ECO:0000259" key="9">
    <source>
        <dbReference type="PROSITE" id="PS51779"/>
    </source>
</evidence>
<evidence type="ECO:0000256" key="8">
    <source>
        <dbReference type="ARBA" id="ARBA00023237"/>
    </source>
</evidence>
<evidence type="ECO:0000256" key="2">
    <source>
        <dbReference type="ARBA" id="ARBA00009055"/>
    </source>
</evidence>
<proteinExistence type="inferred from homology"/>
<dbReference type="RefSeq" id="WP_280801886.1">
    <property type="nucleotide sequence ID" value="NZ_JANQDF010000108.1"/>
</dbReference>
<dbReference type="EMBL" id="JANQDF010000108">
    <property type="protein sequence ID" value="MDH6106404.1"/>
    <property type="molecule type" value="Genomic_DNA"/>
</dbReference>
<dbReference type="PROSITE" id="PS51779">
    <property type="entry name" value="POTRA"/>
    <property type="match status" value="1"/>
</dbReference>
<evidence type="ECO:0000313" key="10">
    <source>
        <dbReference type="EMBL" id="MDH6106404.1"/>
    </source>
</evidence>
<evidence type="ECO:0000313" key="11">
    <source>
        <dbReference type="Proteomes" id="UP001159386"/>
    </source>
</evidence>
<keyword evidence="3" id="KW-0813">Transport</keyword>
<comment type="similarity">
    <text evidence="2">Belongs to the TPS (TC 1.B.20) family.</text>
</comment>
<dbReference type="InterPro" id="IPR005565">
    <property type="entry name" value="Hemolysn_activator_HlyB_C"/>
</dbReference>
<feature type="domain" description="POTRA" evidence="9">
    <location>
        <begin position="87"/>
        <end position="164"/>
    </location>
</feature>
<keyword evidence="4" id="KW-1134">Transmembrane beta strand</keyword>
<organism evidence="10 11">
    <name type="scientific">Anabaenopsis tanganyikae CS-531</name>
    <dbReference type="NCBI Taxonomy" id="2785304"/>
    <lineage>
        <taxon>Bacteria</taxon>
        <taxon>Bacillati</taxon>
        <taxon>Cyanobacteriota</taxon>
        <taxon>Cyanophyceae</taxon>
        <taxon>Nostocales</taxon>
        <taxon>Nodulariaceae</taxon>
        <taxon>Anabaenopsis</taxon>
        <taxon>Anabaenopsis tanganyikae</taxon>
    </lineage>
</organism>
<sequence length="579" mass="64324">MAPVLKQTLKDVENCKGVFCQIKRGWLGRICCSIFFVVITNPAYAKTYEQMMTPIAGRPDIITQESTLETHPPPTNTAPLEAIPSQFKVQGFEFLGNTAFSDEKLRAEIQDFLDQKITFADLLTVESRLNKFYVDNGFVNSGVVIETQNLSAQGAVVKVTIIEGGIEDIKVRGTQRLRPEYIRSRLALAAQTPLNQNRILEALQLLKLDPQIQNISAQLTPGVRPDLSLLEVTVTEADTFHIDIFTNNGRSPSVGTWRRGIKINQGNVSGDGDSLTVSYANTDGSNVIDLSYTIPLNPSNGKLRLASGLTRTNVTEPPFDRLDITGDSSYYEAGLSQPLFQTPNQEFGLSVIFSHQHSQTKLEAEGFPISRGANNDGKTRISKIAFSQNWLTRKPTSVLAFYSQFNLGVGLFDATINNQLPDSRFFSWRGQGQYVRALNQKRDMLLLLRSDWQLATETLVPLEQFSVGGISSVRGYRQDALLTDNGVVVTAEVQLPVWRLSKNESVLSVIPFADFGVGWNSDHTVKLNTNTLMGSGLGLQWQTGQLKARIDWGIPLIHVKSQDRTWQESGLYFSVESRL</sequence>
<protein>
    <submittedName>
        <fullName evidence="10">ShlB/FhaC/HecB family hemolysin secretion/activation protein</fullName>
    </submittedName>
</protein>
<name>A0ABT6KGC9_9CYAN</name>
<keyword evidence="5" id="KW-0812">Transmembrane</keyword>
<dbReference type="InterPro" id="IPR051544">
    <property type="entry name" value="TPS_OM_transporter"/>
</dbReference>
<gene>
    <name evidence="10" type="ORF">NWP22_11090</name>
</gene>
<comment type="subcellular location">
    <subcellularLocation>
        <location evidence="1">Cell outer membrane</location>
    </subcellularLocation>
</comment>
<evidence type="ECO:0000256" key="4">
    <source>
        <dbReference type="ARBA" id="ARBA00022452"/>
    </source>
</evidence>